<dbReference type="OrthoDB" id="9759518at2"/>
<dbReference type="GO" id="GO:0009055">
    <property type="term" value="F:electron transfer activity"/>
    <property type="evidence" value="ECO:0007669"/>
    <property type="project" value="TreeGrafter"/>
</dbReference>
<dbReference type="InterPro" id="IPR041460">
    <property type="entry name" value="Molybdopterin_N"/>
</dbReference>
<feature type="binding site" evidence="14">
    <location>
        <position position="790"/>
    </location>
    <ligand>
        <name>Mo-bis(molybdopterin guanine dinucleotide)</name>
        <dbReference type="ChEBI" id="CHEBI:60539"/>
    </ligand>
</feature>
<feature type="binding site" evidence="14">
    <location>
        <position position="489"/>
    </location>
    <ligand>
        <name>Mo-bis(molybdopterin guanine dinucleotide)</name>
        <dbReference type="ChEBI" id="CHEBI:60539"/>
    </ligand>
</feature>
<dbReference type="Pfam" id="PF18364">
    <property type="entry name" value="Molybdopterin_N"/>
    <property type="match status" value="1"/>
</dbReference>
<evidence type="ECO:0000256" key="8">
    <source>
        <dbReference type="ARBA" id="ARBA00023002"/>
    </source>
</evidence>
<dbReference type="NCBIfam" id="NF011682">
    <property type="entry name" value="PRK15102.1"/>
    <property type="match status" value="1"/>
</dbReference>
<evidence type="ECO:0000313" key="19">
    <source>
        <dbReference type="Proteomes" id="UP000187344"/>
    </source>
</evidence>
<comment type="catalytic activity">
    <reaction evidence="9">
        <text>trimethylamine + 2 Fe(III)-[cytochrome c] + H2O = trimethylamine N-oxide + 2 Fe(II)-[cytochrome c] + 3 H(+)</text>
        <dbReference type="Rhea" id="RHEA:24236"/>
        <dbReference type="Rhea" id="RHEA-COMP:10350"/>
        <dbReference type="Rhea" id="RHEA-COMP:14399"/>
        <dbReference type="ChEBI" id="CHEBI:15377"/>
        <dbReference type="ChEBI" id="CHEBI:15378"/>
        <dbReference type="ChEBI" id="CHEBI:15724"/>
        <dbReference type="ChEBI" id="CHEBI:29033"/>
        <dbReference type="ChEBI" id="CHEBI:29034"/>
        <dbReference type="ChEBI" id="CHEBI:58389"/>
        <dbReference type="EC" id="1.7.2.3"/>
    </reaction>
</comment>
<evidence type="ECO:0000256" key="2">
    <source>
        <dbReference type="ARBA" id="ARBA00010312"/>
    </source>
</evidence>
<evidence type="ECO:0000259" key="15">
    <source>
        <dbReference type="Pfam" id="PF00384"/>
    </source>
</evidence>
<dbReference type="EC" id="1.8.5.3" evidence="12"/>
<dbReference type="GeneID" id="92992579"/>
<evidence type="ECO:0000259" key="17">
    <source>
        <dbReference type="Pfam" id="PF18364"/>
    </source>
</evidence>
<dbReference type="NCBIfam" id="TIGR00509">
    <property type="entry name" value="bisC_fam"/>
    <property type="match status" value="1"/>
</dbReference>
<keyword evidence="5 14" id="KW-0479">Metal-binding</keyword>
<dbReference type="FunFam" id="2.40.40.20:FF:000009">
    <property type="entry name" value="Biotin sulfoxide reductase 2"/>
    <property type="match status" value="1"/>
</dbReference>
<dbReference type="GO" id="GO:0030288">
    <property type="term" value="C:outer membrane-bounded periplasmic space"/>
    <property type="evidence" value="ECO:0007669"/>
    <property type="project" value="TreeGrafter"/>
</dbReference>
<dbReference type="GO" id="GO:0009061">
    <property type="term" value="P:anaerobic respiration"/>
    <property type="evidence" value="ECO:0007669"/>
    <property type="project" value="TreeGrafter"/>
</dbReference>
<comment type="caution">
    <text evidence="18">The sequence shown here is derived from an EMBL/GenBank/DDBJ whole genome shotgun (WGS) entry which is preliminary data.</text>
</comment>
<feature type="binding site" evidence="14">
    <location>
        <position position="562"/>
    </location>
    <ligand>
        <name>Mo-bis(molybdopterin guanine dinucleotide)</name>
        <dbReference type="ChEBI" id="CHEBI:60539"/>
    </ligand>
</feature>
<dbReference type="SUPFAM" id="SSF53706">
    <property type="entry name" value="Formate dehydrogenase/DMSO reductase, domains 1-3"/>
    <property type="match status" value="1"/>
</dbReference>
<dbReference type="RefSeq" id="WP_075870632.1">
    <property type="nucleotide sequence ID" value="NZ_CALYQA010000003.1"/>
</dbReference>
<dbReference type="GO" id="GO:0030151">
    <property type="term" value="F:molybdenum ion binding"/>
    <property type="evidence" value="ECO:0007669"/>
    <property type="project" value="TreeGrafter"/>
</dbReference>
<feature type="binding site" evidence="14">
    <location>
        <position position="157"/>
    </location>
    <ligand>
        <name>Mo-bis(molybdopterin guanine dinucleotide)</name>
        <dbReference type="ChEBI" id="CHEBI:60539"/>
    </ligand>
</feature>
<dbReference type="Gene3D" id="3.40.50.740">
    <property type="match status" value="1"/>
</dbReference>
<dbReference type="InterPro" id="IPR009010">
    <property type="entry name" value="Asp_de-COase-like_dom_sf"/>
</dbReference>
<feature type="domain" description="Molybdopterin oxidoreductase N-terminal" evidence="17">
    <location>
        <begin position="51"/>
        <end position="91"/>
    </location>
</feature>
<keyword evidence="7" id="KW-0574">Periplasm</keyword>
<dbReference type="EMBL" id="LXYT01000003">
    <property type="protein sequence ID" value="OLY42796.1"/>
    <property type="molecule type" value="Genomic_DNA"/>
</dbReference>
<dbReference type="InterPro" id="IPR006655">
    <property type="entry name" value="Mopterin_OxRdtase_prok_CS"/>
</dbReference>
<keyword evidence="4 14" id="KW-0500">Molybdenum</keyword>
<accession>A0A1R0F762</accession>
<evidence type="ECO:0000256" key="9">
    <source>
        <dbReference type="ARBA" id="ARBA00049407"/>
    </source>
</evidence>
<proteinExistence type="inferred from homology"/>
<name>A0A1R0F762_9HYPH</name>
<evidence type="ECO:0000256" key="10">
    <source>
        <dbReference type="ARBA" id="ARBA00050606"/>
    </source>
</evidence>
<comment type="similarity">
    <text evidence="2">Belongs to the prokaryotic molybdopterin-containing oxidoreductase family.</text>
</comment>
<evidence type="ECO:0000256" key="5">
    <source>
        <dbReference type="ARBA" id="ARBA00022723"/>
    </source>
</evidence>
<gene>
    <name evidence="18" type="ORF">PEB0149_002080</name>
</gene>
<keyword evidence="19" id="KW-1185">Reference proteome</keyword>
<dbReference type="InterPro" id="IPR041954">
    <property type="entry name" value="CT_DMSOR/BSOR/TMAOR"/>
</dbReference>
<evidence type="ECO:0000256" key="11">
    <source>
        <dbReference type="ARBA" id="ARBA00056722"/>
    </source>
</evidence>
<evidence type="ECO:0000256" key="13">
    <source>
        <dbReference type="ARBA" id="ARBA00068174"/>
    </source>
</evidence>
<dbReference type="Pfam" id="PF01568">
    <property type="entry name" value="Molydop_binding"/>
    <property type="match status" value="1"/>
</dbReference>
<comment type="cofactor">
    <cofactor evidence="14">
        <name>Mo-bis(molybdopterin guanine dinucleotide)</name>
        <dbReference type="ChEBI" id="CHEBI:60539"/>
    </cofactor>
    <text evidence="14">Binds 1 molybdenum-bis(molybdopterin guanine dinucleotide) (Mo-bis-MGD) cofactor per subunit.</text>
</comment>
<dbReference type="FunFam" id="3.40.228.10:FF:000003">
    <property type="entry name" value="Biotin sulfoxide reductase 2"/>
    <property type="match status" value="1"/>
</dbReference>
<dbReference type="InterPro" id="IPR006658">
    <property type="entry name" value="BisC"/>
</dbReference>
<dbReference type="InterPro" id="IPR006657">
    <property type="entry name" value="MoPterin_dinucl-bd_dom"/>
</dbReference>
<evidence type="ECO:0000256" key="3">
    <source>
        <dbReference type="ARBA" id="ARBA00011885"/>
    </source>
</evidence>
<dbReference type="CDD" id="cd02793">
    <property type="entry name" value="MopB_CT_DMSOR-BSOR-TMAOR"/>
    <property type="match status" value="1"/>
</dbReference>
<protein>
    <recommendedName>
        <fullName evidence="13">Dimethyl sulfoxide/trimethylamine N-oxide reductase</fullName>
        <ecNumber evidence="3">1.7.2.3</ecNumber>
        <ecNumber evidence="12">1.8.5.3</ecNumber>
    </recommendedName>
</protein>
<evidence type="ECO:0000256" key="1">
    <source>
        <dbReference type="ARBA" id="ARBA00004418"/>
    </source>
</evidence>
<dbReference type="GO" id="GO:0043546">
    <property type="term" value="F:molybdopterin cofactor binding"/>
    <property type="evidence" value="ECO:0007669"/>
    <property type="project" value="InterPro"/>
</dbReference>
<comment type="subcellular location">
    <subcellularLocation>
        <location evidence="1">Periplasm</location>
    </subcellularLocation>
</comment>
<dbReference type="CDD" id="cd02769">
    <property type="entry name" value="MopB_DMSOR-BSOR-TMAOR"/>
    <property type="match status" value="1"/>
</dbReference>
<dbReference type="SUPFAM" id="SSF50692">
    <property type="entry name" value="ADC-like"/>
    <property type="match status" value="1"/>
</dbReference>
<feature type="domain" description="Molybdopterin oxidoreductase" evidence="15">
    <location>
        <begin position="95"/>
        <end position="572"/>
    </location>
</feature>
<evidence type="ECO:0000256" key="4">
    <source>
        <dbReference type="ARBA" id="ARBA00022505"/>
    </source>
</evidence>
<dbReference type="PROSITE" id="PS00490">
    <property type="entry name" value="MOLYBDOPTERIN_PROK_2"/>
    <property type="match status" value="1"/>
</dbReference>
<dbReference type="PROSITE" id="PS51318">
    <property type="entry name" value="TAT"/>
    <property type="match status" value="1"/>
</dbReference>
<dbReference type="Proteomes" id="UP000187344">
    <property type="component" value="Unassembled WGS sequence"/>
</dbReference>
<keyword evidence="6" id="KW-0732">Signal</keyword>
<comment type="catalytic activity">
    <reaction evidence="10">
        <text>dimethyl sulfide + a menaquinone + H2O = dimethyl sulfoxide + a menaquinol</text>
        <dbReference type="Rhea" id="RHEA:28494"/>
        <dbReference type="Rhea" id="RHEA-COMP:9537"/>
        <dbReference type="Rhea" id="RHEA-COMP:9539"/>
        <dbReference type="ChEBI" id="CHEBI:15377"/>
        <dbReference type="ChEBI" id="CHEBI:16374"/>
        <dbReference type="ChEBI" id="CHEBI:17437"/>
        <dbReference type="ChEBI" id="CHEBI:18151"/>
        <dbReference type="ChEBI" id="CHEBI:28262"/>
        <dbReference type="EC" id="1.8.5.3"/>
    </reaction>
</comment>
<evidence type="ECO:0000256" key="14">
    <source>
        <dbReference type="PIRSR" id="PIRSR606658-1"/>
    </source>
</evidence>
<reference evidence="18 19" key="1">
    <citation type="submission" date="2016-12" db="EMBL/GenBank/DDBJ databases">
        <title>Comparative genomics of Bartonella apis.</title>
        <authorList>
            <person name="Engel P."/>
        </authorList>
    </citation>
    <scope>NUCLEOTIDE SEQUENCE [LARGE SCALE GENOMIC DNA]</scope>
    <source>
        <strain evidence="18 19">PEB0149</strain>
    </source>
</reference>
<feature type="binding site" evidence="14">
    <location>
        <position position="485"/>
    </location>
    <ligand>
        <name>Mo-bis(molybdopterin guanine dinucleotide)</name>
        <dbReference type="ChEBI" id="CHEBI:60539"/>
    </ligand>
</feature>
<dbReference type="Gene3D" id="2.40.40.20">
    <property type="match status" value="1"/>
</dbReference>
<dbReference type="PANTHER" id="PTHR43742:SF4">
    <property type="entry name" value="TRIMETHYLAMINE-N-OXIDE REDUCTASE 1"/>
    <property type="match status" value="1"/>
</dbReference>
<dbReference type="InterPro" id="IPR050612">
    <property type="entry name" value="Prok_Mopterin_Oxidored"/>
</dbReference>
<feature type="binding site" evidence="14">
    <location>
        <position position="367"/>
    </location>
    <ligand>
        <name>Mo-bis(molybdopterin guanine dinucleotide)</name>
        <dbReference type="ChEBI" id="CHEBI:60539"/>
    </ligand>
</feature>
<dbReference type="InterPro" id="IPR006311">
    <property type="entry name" value="TAT_signal"/>
</dbReference>
<sequence>MSFDKTKITLPEMNRRSFLKSSAMLTMVGAASGSLLSRGAQAQPASKLTMSGSHWGVFRGRVDHGRLVEVIPWEHDPHPTPMLEGMMDSIYSPSRIKYPMVRRAWLEKGPGADPEGRGTGDFVRVSWDKAIDLVAGELTRVRKKYGSNGLFGGSYGWKSVGKFHNCRTLLRRMLKTTGGFVNSLGDYSTGAAQVILPHVVGSLEVYEQCTSWDVVRDNTKTLVFWGCNPVNTDQIGWLIADHGAFVGLEEVKKAGIRVICIDPIKTETCQYLNGEWLAPRPQTDVAMMLGIAHTLYAEKLHDEEFLKKYTVGFDKFLAYLIGKEDGTPKTAEWASKICGIDADIIKQLARDFAKNRTMIAAGWSIQRQHHGEQAHWMLVTLCSMLGQIGLPGGGFGFSYHYCSGGAPTATSPILGGITDGPAAPVTDLPAGCHPGSTESACQPKSNSIPVCRLVEALLHPGRTIKYNGSDIVLPEIHMVYWAGGNPFSHQQNRNEMVEAWKKLDTFVVHDFQWTASARHADIVLPVTTSYERNDIEQLGDYALSHIVPMKKLVEPMYEARSDFDIFSDICERLGKRDEYTDGMNEMDWIKSFYESARLESRAKGMEMPVFDTFWESEEALGFPVKEAQKQFVRYADFREDPLLNALGTPSGKIEIYSLNIEKMHYDDCPPHPTWMEPIERLDGPTTKYPLHIASNHPIYRLHSQLCGTKLREKYAIGGREPCWINPKDAEARGLKDGDIARAYNDRGQILVGIKVTDVIRPGVIRINEGGWYDPVNPREPNSLCRYGDVNNLTTSVSTSKLAQANCGQTAVVEIEKFTGTLPPVEVFDEPRKAG</sequence>
<evidence type="ECO:0000256" key="7">
    <source>
        <dbReference type="ARBA" id="ARBA00022764"/>
    </source>
</evidence>
<dbReference type="Gene3D" id="3.40.228.10">
    <property type="entry name" value="Dimethylsulfoxide Reductase, domain 2"/>
    <property type="match status" value="1"/>
</dbReference>
<dbReference type="EC" id="1.7.2.3" evidence="3"/>
<dbReference type="Pfam" id="PF00384">
    <property type="entry name" value="Molybdopterin"/>
    <property type="match status" value="1"/>
</dbReference>
<keyword evidence="8 18" id="KW-0560">Oxidoreductase</keyword>
<dbReference type="InterPro" id="IPR006656">
    <property type="entry name" value="Mopterin_OxRdtase"/>
</dbReference>
<dbReference type="GO" id="GO:0050626">
    <property type="term" value="F:trimethylamine-N-oxide reductase (cytochrome c) activity"/>
    <property type="evidence" value="ECO:0007669"/>
    <property type="project" value="UniProtKB-EC"/>
</dbReference>
<comment type="function">
    <text evidence="11">Catalyzes the reduction of dimethyl sulfoxide (DMSO) and trimethylamine N-oxide (TMAO) to dimethyl sulfide (DMS) and trimethylamine, respectively. The terminal DMSO reductase can also use various sulfoxides and N-oxide compounds as terminal electron acceptor in addition to DMSO and TMAO.</text>
</comment>
<dbReference type="Gene3D" id="3.90.55.10">
    <property type="entry name" value="Dimethylsulfoxide Reductase, domain 3"/>
    <property type="match status" value="1"/>
</dbReference>
<evidence type="ECO:0000256" key="6">
    <source>
        <dbReference type="ARBA" id="ARBA00022729"/>
    </source>
</evidence>
<dbReference type="PANTHER" id="PTHR43742">
    <property type="entry name" value="TRIMETHYLAMINE-N-OXIDE REDUCTASE"/>
    <property type="match status" value="1"/>
</dbReference>
<feature type="domain" description="Molybdopterin dinucleotide-binding" evidence="16">
    <location>
        <begin position="691"/>
        <end position="805"/>
    </location>
</feature>
<organism evidence="18 19">
    <name type="scientific">Bartonella apis</name>
    <dbReference type="NCBI Taxonomy" id="1686310"/>
    <lineage>
        <taxon>Bacteria</taxon>
        <taxon>Pseudomonadati</taxon>
        <taxon>Pseudomonadota</taxon>
        <taxon>Alphaproteobacteria</taxon>
        <taxon>Hyphomicrobiales</taxon>
        <taxon>Bartonellaceae</taxon>
        <taxon>Bartonella</taxon>
    </lineage>
</organism>
<feature type="binding site" evidence="14">
    <location>
        <position position="532"/>
    </location>
    <ligand>
        <name>Mo-bis(molybdopterin guanine dinucleotide)</name>
        <dbReference type="ChEBI" id="CHEBI:60539"/>
    </ligand>
</feature>
<evidence type="ECO:0000259" key="16">
    <source>
        <dbReference type="Pfam" id="PF01568"/>
    </source>
</evidence>
<evidence type="ECO:0000256" key="12">
    <source>
        <dbReference type="ARBA" id="ARBA00066451"/>
    </source>
</evidence>
<dbReference type="AlphaFoldDB" id="A0A1R0F762"/>
<evidence type="ECO:0000313" key="18">
    <source>
        <dbReference type="EMBL" id="OLY42796.1"/>
    </source>
</evidence>